<dbReference type="InterPro" id="IPR053853">
    <property type="entry name" value="FitA-like_RHH"/>
</dbReference>
<feature type="domain" description="Antitoxin FitA-like ribbon-helix-helix" evidence="1">
    <location>
        <begin position="2"/>
        <end position="39"/>
    </location>
</feature>
<proteinExistence type="predicted"/>
<dbReference type="InterPro" id="IPR010985">
    <property type="entry name" value="Ribbon_hlx_hlx"/>
</dbReference>
<evidence type="ECO:0000313" key="2">
    <source>
        <dbReference type="EMBL" id="GAA1841254.1"/>
    </source>
</evidence>
<dbReference type="Proteomes" id="UP001500449">
    <property type="component" value="Unassembled WGS sequence"/>
</dbReference>
<dbReference type="RefSeq" id="WP_344414937.1">
    <property type="nucleotide sequence ID" value="NZ_BAAAQK010000005.1"/>
</dbReference>
<sequence length="82" mass="8928">MATLTVRGLAADLHALLRIRAARHGRSMEAEVRAILEEQLRAPEPAATGWGSRVHARFADIAGDDVEFARAPDRPRAADLDT</sequence>
<evidence type="ECO:0000313" key="3">
    <source>
        <dbReference type="Proteomes" id="UP001500449"/>
    </source>
</evidence>
<dbReference type="SUPFAM" id="SSF47598">
    <property type="entry name" value="Ribbon-helix-helix"/>
    <property type="match status" value="1"/>
</dbReference>
<dbReference type="Gene3D" id="1.10.1220.10">
    <property type="entry name" value="Met repressor-like"/>
    <property type="match status" value="1"/>
</dbReference>
<evidence type="ECO:0000259" key="1">
    <source>
        <dbReference type="Pfam" id="PF22513"/>
    </source>
</evidence>
<reference evidence="2 3" key="1">
    <citation type="journal article" date="2019" name="Int. J. Syst. Evol. Microbiol.">
        <title>The Global Catalogue of Microorganisms (GCM) 10K type strain sequencing project: providing services to taxonomists for standard genome sequencing and annotation.</title>
        <authorList>
            <consortium name="The Broad Institute Genomics Platform"/>
            <consortium name="The Broad Institute Genome Sequencing Center for Infectious Disease"/>
            <person name="Wu L."/>
            <person name="Ma J."/>
        </authorList>
    </citation>
    <scope>NUCLEOTIDE SEQUENCE [LARGE SCALE GENOMIC DNA]</scope>
    <source>
        <strain evidence="2 3">JCM 16009</strain>
    </source>
</reference>
<protein>
    <recommendedName>
        <fullName evidence="1">Antitoxin FitA-like ribbon-helix-helix domain-containing protein</fullName>
    </recommendedName>
</protein>
<accession>A0ABN2MWC6</accession>
<dbReference type="Pfam" id="PF22513">
    <property type="entry name" value="FitA-like_RHH"/>
    <property type="match status" value="1"/>
</dbReference>
<keyword evidence="3" id="KW-1185">Reference proteome</keyword>
<comment type="caution">
    <text evidence="2">The sequence shown here is derived from an EMBL/GenBank/DDBJ whole genome shotgun (WGS) entry which is preliminary data.</text>
</comment>
<gene>
    <name evidence="2" type="ORF">GCM10009836_20730</name>
</gene>
<name>A0ABN2MWC6_9PSEU</name>
<dbReference type="InterPro" id="IPR013321">
    <property type="entry name" value="Arc_rbn_hlx_hlx"/>
</dbReference>
<organism evidence="2 3">
    <name type="scientific">Pseudonocardia ailaonensis</name>
    <dbReference type="NCBI Taxonomy" id="367279"/>
    <lineage>
        <taxon>Bacteria</taxon>
        <taxon>Bacillati</taxon>
        <taxon>Actinomycetota</taxon>
        <taxon>Actinomycetes</taxon>
        <taxon>Pseudonocardiales</taxon>
        <taxon>Pseudonocardiaceae</taxon>
        <taxon>Pseudonocardia</taxon>
    </lineage>
</organism>
<dbReference type="EMBL" id="BAAAQK010000005">
    <property type="protein sequence ID" value="GAA1841254.1"/>
    <property type="molecule type" value="Genomic_DNA"/>
</dbReference>